<evidence type="ECO:0000313" key="2">
    <source>
        <dbReference type="Proteomes" id="UP000049983"/>
    </source>
</evidence>
<sequence>MKRHVLLFLALGLLAGCQEDVEIARPAALELTPEAAGHYCQMTVLEHDGPKAQIHLTGNPFPFWFTQVRDAVAFMHSPEEPKNIAAIYVNDMDNADSWKEPGFDNWIEAEAAWFVVESKRAGGMGAPETIPFGTEEGAQGFAAANGGRVLRLDDIPVDYVLAPVELSSADQLTHGTSGEAAK</sequence>
<organism evidence="1 2">
    <name type="scientific">Roseibium album</name>
    <dbReference type="NCBI Taxonomy" id="311410"/>
    <lineage>
        <taxon>Bacteria</taxon>
        <taxon>Pseudomonadati</taxon>
        <taxon>Pseudomonadota</taxon>
        <taxon>Alphaproteobacteria</taxon>
        <taxon>Hyphomicrobiales</taxon>
        <taxon>Stappiaceae</taxon>
        <taxon>Roseibium</taxon>
    </lineage>
</organism>
<dbReference type="OrthoDB" id="7354657at2"/>
<dbReference type="PANTHER" id="PTHR41247:SF1">
    <property type="entry name" value="HTH-TYPE TRANSCRIPTIONAL REPRESSOR YCNK"/>
    <property type="match status" value="1"/>
</dbReference>
<proteinExistence type="predicted"/>
<accession>A0A0M6ZLV3</accession>
<dbReference type="PANTHER" id="PTHR41247">
    <property type="entry name" value="HTH-TYPE TRANSCRIPTIONAL REPRESSOR YCNK"/>
    <property type="match status" value="1"/>
</dbReference>
<dbReference type="InterPro" id="IPR008719">
    <property type="entry name" value="N2O_reductase_NosL"/>
</dbReference>
<evidence type="ECO:0000313" key="1">
    <source>
        <dbReference type="EMBL" id="CTQ69770.1"/>
    </source>
</evidence>
<name>A0A0M6ZLV3_9HYPH</name>
<dbReference type="EMBL" id="CXWC01000007">
    <property type="protein sequence ID" value="CTQ69770.1"/>
    <property type="molecule type" value="Genomic_DNA"/>
</dbReference>
<dbReference type="Gene3D" id="3.30.70.2060">
    <property type="match status" value="1"/>
</dbReference>
<dbReference type="RefSeq" id="WP_055391794.1">
    <property type="nucleotide sequence ID" value="NZ_CXWA01000018.1"/>
</dbReference>
<dbReference type="SUPFAM" id="SSF160387">
    <property type="entry name" value="NosL/MerB-like"/>
    <property type="match status" value="1"/>
</dbReference>
<dbReference type="GeneID" id="97669639"/>
<dbReference type="Gene3D" id="3.30.70.2050">
    <property type="match status" value="1"/>
</dbReference>
<gene>
    <name evidence="1" type="ORF">LA5096_02248</name>
</gene>
<dbReference type="PROSITE" id="PS51257">
    <property type="entry name" value="PROKAR_LIPOPROTEIN"/>
    <property type="match status" value="1"/>
</dbReference>
<dbReference type="STRING" id="311410.LA5095_06175"/>
<reference evidence="2" key="1">
    <citation type="submission" date="2015-07" db="EMBL/GenBank/DDBJ databases">
        <authorList>
            <person name="Rodrigo-Torres Lidia"/>
            <person name="Arahal R.David."/>
        </authorList>
    </citation>
    <scope>NUCLEOTIDE SEQUENCE [LARGE SCALE GENOMIC DNA]</scope>
    <source>
        <strain evidence="2">CECT 5096</strain>
    </source>
</reference>
<keyword evidence="2" id="KW-1185">Reference proteome</keyword>
<dbReference type="Proteomes" id="UP000049983">
    <property type="component" value="Unassembled WGS sequence"/>
</dbReference>
<protein>
    <submittedName>
        <fullName evidence="1">NosL</fullName>
    </submittedName>
</protein>
<dbReference type="AlphaFoldDB" id="A0A0M6ZLV3"/>
<dbReference type="Pfam" id="PF05573">
    <property type="entry name" value="NosL"/>
    <property type="match status" value="1"/>
</dbReference>